<evidence type="ECO:0000256" key="2">
    <source>
        <dbReference type="ARBA" id="ARBA00022692"/>
    </source>
</evidence>
<keyword evidence="8" id="KW-1185">Reference proteome</keyword>
<feature type="domain" description="Integral membrane bound transporter" evidence="6">
    <location>
        <begin position="215"/>
        <end position="339"/>
    </location>
</feature>
<evidence type="ECO:0000256" key="3">
    <source>
        <dbReference type="ARBA" id="ARBA00022989"/>
    </source>
</evidence>
<organism evidence="7 8">
    <name type="scientific">Microbacterium kyungheense</name>
    <dbReference type="NCBI Taxonomy" id="1263636"/>
    <lineage>
        <taxon>Bacteria</taxon>
        <taxon>Bacillati</taxon>
        <taxon>Actinomycetota</taxon>
        <taxon>Actinomycetes</taxon>
        <taxon>Micrococcales</taxon>
        <taxon>Microbacteriaceae</taxon>
        <taxon>Microbacterium</taxon>
    </lineage>
</organism>
<dbReference type="Proteomes" id="UP000320235">
    <property type="component" value="Unassembled WGS sequence"/>
</dbReference>
<comment type="caution">
    <text evidence="7">The sequence shown here is derived from an EMBL/GenBank/DDBJ whole genome shotgun (WGS) entry which is preliminary data.</text>
</comment>
<keyword evidence="2 5" id="KW-0812">Transmembrane</keyword>
<reference evidence="7 8" key="1">
    <citation type="submission" date="2019-06" db="EMBL/GenBank/DDBJ databases">
        <title>Sequencing the genomes of 1000 actinobacteria strains.</title>
        <authorList>
            <person name="Klenk H.-P."/>
        </authorList>
    </citation>
    <scope>NUCLEOTIDE SEQUENCE [LARGE SCALE GENOMIC DNA]</scope>
    <source>
        <strain evidence="7 8">DSM 105492</strain>
    </source>
</reference>
<protein>
    <submittedName>
        <fullName evidence="7">Fusaric acid resistance family protein</fullName>
    </submittedName>
</protein>
<dbReference type="GO" id="GO:0016020">
    <property type="term" value="C:membrane"/>
    <property type="evidence" value="ECO:0007669"/>
    <property type="project" value="UniProtKB-SubCell"/>
</dbReference>
<feature type="transmembrane region" description="Helical" evidence="5">
    <location>
        <begin position="203"/>
        <end position="220"/>
    </location>
</feature>
<comment type="subcellular location">
    <subcellularLocation>
        <location evidence="1">Membrane</location>
        <topology evidence="1">Multi-pass membrane protein</topology>
    </subcellularLocation>
</comment>
<feature type="transmembrane region" description="Helical" evidence="5">
    <location>
        <begin position="58"/>
        <end position="77"/>
    </location>
</feature>
<sequence>MPQHDPARRFSADLRHAVGSLFRLAPAPAPRWPIGLRAAIAMAVPIALMSVLGRPELGFQAATGAFVALYGTHLPVVERARVVPFVAGTLAAAALLGALAGPSQVATLVGLAVVAVVAAAGMFGFRMGPPGPLFVVLVYGLSAHIVASGADAVVYVVTVGCGILFASVVSLTPLVLPSRWRVAARPFREILPGPAWPAGERMLVARVALVTVVGIGLGLVLDPDRAYWIVGAAVAVIGVVADRRAAFTRGLHRMVGTVVGAGVYLLLAPIPLPPLWLALVLGALQFTIELLVVRNYALALVFITPLVLLLTGAATGAVDTVAVASERVVDTLVGAALGAASGLLHARDD</sequence>
<dbReference type="AlphaFoldDB" id="A0A543FJ30"/>
<feature type="transmembrane region" description="Helical" evidence="5">
    <location>
        <begin position="82"/>
        <end position="99"/>
    </location>
</feature>
<proteinExistence type="predicted"/>
<dbReference type="EMBL" id="VFPE01000001">
    <property type="protein sequence ID" value="TQM33877.1"/>
    <property type="molecule type" value="Genomic_DNA"/>
</dbReference>
<keyword evidence="4 5" id="KW-0472">Membrane</keyword>
<dbReference type="Pfam" id="PF13515">
    <property type="entry name" value="FUSC_2"/>
    <property type="match status" value="1"/>
</dbReference>
<evidence type="ECO:0000259" key="6">
    <source>
        <dbReference type="Pfam" id="PF13515"/>
    </source>
</evidence>
<dbReference type="InterPro" id="IPR049453">
    <property type="entry name" value="Memb_transporter_dom"/>
</dbReference>
<feature type="transmembrane region" description="Helical" evidence="5">
    <location>
        <begin position="254"/>
        <end position="276"/>
    </location>
</feature>
<evidence type="ECO:0000256" key="4">
    <source>
        <dbReference type="ARBA" id="ARBA00023136"/>
    </source>
</evidence>
<evidence type="ECO:0000313" key="7">
    <source>
        <dbReference type="EMBL" id="TQM33877.1"/>
    </source>
</evidence>
<feature type="transmembrane region" description="Helical" evidence="5">
    <location>
        <begin position="226"/>
        <end position="242"/>
    </location>
</feature>
<feature type="transmembrane region" description="Helical" evidence="5">
    <location>
        <begin position="131"/>
        <end position="147"/>
    </location>
</feature>
<keyword evidence="3 5" id="KW-1133">Transmembrane helix</keyword>
<feature type="transmembrane region" description="Helical" evidence="5">
    <location>
        <begin position="153"/>
        <end position="176"/>
    </location>
</feature>
<evidence type="ECO:0000313" key="8">
    <source>
        <dbReference type="Proteomes" id="UP000320235"/>
    </source>
</evidence>
<feature type="transmembrane region" description="Helical" evidence="5">
    <location>
        <begin position="296"/>
        <end position="318"/>
    </location>
</feature>
<accession>A0A543FJ30</accession>
<feature type="transmembrane region" description="Helical" evidence="5">
    <location>
        <begin position="34"/>
        <end position="52"/>
    </location>
</feature>
<dbReference type="OrthoDB" id="4989419at2"/>
<dbReference type="RefSeq" id="WP_141892416.1">
    <property type="nucleotide sequence ID" value="NZ_BAABLH010000008.1"/>
</dbReference>
<evidence type="ECO:0000256" key="5">
    <source>
        <dbReference type="SAM" id="Phobius"/>
    </source>
</evidence>
<feature type="transmembrane region" description="Helical" evidence="5">
    <location>
        <begin position="105"/>
        <end position="124"/>
    </location>
</feature>
<name>A0A543FJ30_9MICO</name>
<gene>
    <name evidence="7" type="ORF">FB391_0163</name>
</gene>
<evidence type="ECO:0000256" key="1">
    <source>
        <dbReference type="ARBA" id="ARBA00004141"/>
    </source>
</evidence>